<accession>A0A1A9UW93</accession>
<keyword evidence="11" id="KW-1185">Reference proteome</keyword>
<evidence type="ECO:0008006" key="12">
    <source>
        <dbReference type="Google" id="ProtNLM"/>
    </source>
</evidence>
<evidence type="ECO:0000256" key="1">
    <source>
        <dbReference type="ARBA" id="ARBA00004651"/>
    </source>
</evidence>
<dbReference type="Proteomes" id="UP000078200">
    <property type="component" value="Unassembled WGS sequence"/>
</dbReference>
<evidence type="ECO:0000256" key="4">
    <source>
        <dbReference type="ARBA" id="ARBA00022989"/>
    </source>
</evidence>
<keyword evidence="5 8" id="KW-0472">Membrane</keyword>
<reference evidence="10" key="1">
    <citation type="submission" date="2020-05" db="UniProtKB">
        <authorList>
            <consortium name="EnsemblMetazoa"/>
        </authorList>
    </citation>
    <scope>IDENTIFICATION</scope>
    <source>
        <strain evidence="10">TTRI</strain>
    </source>
</reference>
<keyword evidence="7" id="KW-0325">Glycoprotein</keyword>
<name>A0A1A9UW93_GLOAU</name>
<comment type="subcellular location">
    <subcellularLocation>
        <location evidence="1">Cell membrane</location>
        <topology evidence="1">Multi-pass membrane protein</topology>
    </subcellularLocation>
</comment>
<protein>
    <recommendedName>
        <fullName evidence="12">Ionotropic glutamate receptor C-terminal domain-containing protein</fullName>
    </recommendedName>
</protein>
<evidence type="ECO:0000256" key="5">
    <source>
        <dbReference type="ARBA" id="ARBA00023136"/>
    </source>
</evidence>
<feature type="transmembrane region" description="Helical" evidence="8">
    <location>
        <begin position="382"/>
        <end position="401"/>
    </location>
</feature>
<dbReference type="AlphaFoldDB" id="A0A1A9UW93"/>
<keyword evidence="4 8" id="KW-1133">Transmembrane helix</keyword>
<keyword evidence="9" id="KW-0732">Signal</keyword>
<feature type="transmembrane region" description="Helical" evidence="8">
    <location>
        <begin position="569"/>
        <end position="590"/>
    </location>
</feature>
<evidence type="ECO:0000256" key="2">
    <source>
        <dbReference type="ARBA" id="ARBA00022475"/>
    </source>
</evidence>
<keyword evidence="3 8" id="KW-0812">Transmembrane</keyword>
<dbReference type="InterPro" id="IPR052192">
    <property type="entry name" value="Insect_Ionotropic_Sensory_Rcpt"/>
</dbReference>
<evidence type="ECO:0000256" key="7">
    <source>
        <dbReference type="ARBA" id="ARBA00023180"/>
    </source>
</evidence>
<sequence length="613" mass="72216">MWLTKSTTYLSVTLMASLYLTEAESQAFNSSLAIGIAKDLHKAYKFHNFVFFLSENLLNDTDVMADFLPQFWKNFPRMPYVTVTRQHYHMQGFLDKRSLIYIFITGYDDPVLSLAALNLRRIRYFPIIFVFLPRGIYDKPFTAGSETYVNFTDNLVNIFEWIWKRQFLRTFLLSIDNNIYKHDLFPVPRMINKTDNWSVKDLFVKVGNNFKGHIIKTPICYDLPRVFRLPNNELSGVSGKLFKAFVRFINASLVDDATCYSIREPYNLTKILLDVSEARLQISVHSYTEMLNSPAGSSYPIGINDFCFIVPFRRRSPEHLFLQRTLQNSTWLLVVFSVFYVTFAIWWLTTEERRDFSLAFLQSISSFLYVPPLQILYLHTKYVRFFSILLFILGFCLTNLFQTKMSSYLTASLPDSQINTIADLLATDLKIVVMEHELPILEAIGYDDAFLKRFLPVKKNFMDSHRDRLNTTYAYSSQTDRWNFLKRQQLQLKYPLFHLSQICIGPYYLVYPIREDSVFYKPLKYFILYTHQYGLQIHWNRQAFSEALALKYVSMMDVNEEIKPLSMNFFRSIWLIWGIGLTLSGAVFIVEMRETVFKTIKARAGNEWRRYIE</sequence>
<feature type="chain" id="PRO_5008398872" description="Ionotropic glutamate receptor C-terminal domain-containing protein" evidence="9">
    <location>
        <begin position="24"/>
        <end position="613"/>
    </location>
</feature>
<dbReference type="STRING" id="7395.A0A1A9UW93"/>
<feature type="transmembrane region" description="Helical" evidence="8">
    <location>
        <begin position="330"/>
        <end position="349"/>
    </location>
</feature>
<dbReference type="EnsemblMetazoa" id="GAUT017831-RA">
    <property type="protein sequence ID" value="GAUT017831-PA"/>
    <property type="gene ID" value="GAUT017831"/>
</dbReference>
<organism evidence="10 11">
    <name type="scientific">Glossina austeni</name>
    <name type="common">Savannah tsetse fly</name>
    <dbReference type="NCBI Taxonomy" id="7395"/>
    <lineage>
        <taxon>Eukaryota</taxon>
        <taxon>Metazoa</taxon>
        <taxon>Ecdysozoa</taxon>
        <taxon>Arthropoda</taxon>
        <taxon>Hexapoda</taxon>
        <taxon>Insecta</taxon>
        <taxon>Pterygota</taxon>
        <taxon>Neoptera</taxon>
        <taxon>Endopterygota</taxon>
        <taxon>Diptera</taxon>
        <taxon>Brachycera</taxon>
        <taxon>Muscomorpha</taxon>
        <taxon>Hippoboscoidea</taxon>
        <taxon>Glossinidae</taxon>
        <taxon>Glossina</taxon>
    </lineage>
</organism>
<evidence type="ECO:0000313" key="11">
    <source>
        <dbReference type="Proteomes" id="UP000078200"/>
    </source>
</evidence>
<feature type="transmembrane region" description="Helical" evidence="8">
    <location>
        <begin position="494"/>
        <end position="513"/>
    </location>
</feature>
<keyword evidence="2" id="KW-1003">Cell membrane</keyword>
<dbReference type="PANTHER" id="PTHR42643:SF39">
    <property type="entry name" value="IONOTROPIC RECEPTOR 56A-RELATED"/>
    <property type="match status" value="1"/>
</dbReference>
<evidence type="ECO:0000256" key="9">
    <source>
        <dbReference type="SAM" id="SignalP"/>
    </source>
</evidence>
<evidence type="ECO:0000256" key="6">
    <source>
        <dbReference type="ARBA" id="ARBA00023170"/>
    </source>
</evidence>
<feature type="signal peptide" evidence="9">
    <location>
        <begin position="1"/>
        <end position="23"/>
    </location>
</feature>
<evidence type="ECO:0000313" key="10">
    <source>
        <dbReference type="EnsemblMetazoa" id="GAUT017831-PA"/>
    </source>
</evidence>
<proteinExistence type="predicted"/>
<feature type="transmembrane region" description="Helical" evidence="8">
    <location>
        <begin position="356"/>
        <end position="376"/>
    </location>
</feature>
<dbReference type="PANTHER" id="PTHR42643">
    <property type="entry name" value="IONOTROPIC RECEPTOR 20A-RELATED"/>
    <property type="match status" value="1"/>
</dbReference>
<dbReference type="VEuPathDB" id="VectorBase:GAUT017831"/>
<dbReference type="GO" id="GO:0005886">
    <property type="term" value="C:plasma membrane"/>
    <property type="evidence" value="ECO:0007669"/>
    <property type="project" value="UniProtKB-SubCell"/>
</dbReference>
<keyword evidence="6" id="KW-0675">Receptor</keyword>
<evidence type="ECO:0000256" key="8">
    <source>
        <dbReference type="SAM" id="Phobius"/>
    </source>
</evidence>
<evidence type="ECO:0000256" key="3">
    <source>
        <dbReference type="ARBA" id="ARBA00022692"/>
    </source>
</evidence>